<dbReference type="InterPro" id="IPR000084">
    <property type="entry name" value="PE-PGRS_N"/>
</dbReference>
<dbReference type="AlphaFoldDB" id="A0A9P3Q6H8"/>
<evidence type="ECO:0000313" key="2">
    <source>
        <dbReference type="EMBL" id="GLB84763.1"/>
    </source>
</evidence>
<sequence>MSHVTVEPQALLDAAGQVQQVGNGITAANQATSHLNALPAAAADEVSTAVAAVFGKYNQQLQGALSSFQAALQQQFAAALTAAEWAYKGADNGGKAAIAAVQASAAEFVKSPVGYIEKVVEDVEDQFESVLFRIGFPHQRHPG</sequence>
<dbReference type="EMBL" id="BRXE01000060">
    <property type="protein sequence ID" value="GLB84763.1"/>
    <property type="molecule type" value="Genomic_DNA"/>
</dbReference>
<dbReference type="Gene3D" id="1.10.287.850">
    <property type="entry name" value="HP0062-like domain"/>
    <property type="match status" value="1"/>
</dbReference>
<dbReference type="InterPro" id="IPR038332">
    <property type="entry name" value="PPE_sf"/>
</dbReference>
<keyword evidence="4" id="KW-1185">Reference proteome</keyword>
<dbReference type="Proteomes" id="UP001165663">
    <property type="component" value="Unassembled WGS sequence"/>
</dbReference>
<dbReference type="EMBL" id="BRZI01000014">
    <property type="protein sequence ID" value="GLD30536.1"/>
    <property type="molecule type" value="Genomic_DNA"/>
</dbReference>
<organism evidence="3 4">
    <name type="scientific">Mycobacterium kiyosense</name>
    <dbReference type="NCBI Taxonomy" id="2871094"/>
    <lineage>
        <taxon>Bacteria</taxon>
        <taxon>Bacillati</taxon>
        <taxon>Actinomycetota</taxon>
        <taxon>Actinomycetes</taxon>
        <taxon>Mycobacteriales</taxon>
        <taxon>Mycobacteriaceae</taxon>
        <taxon>Mycobacterium</taxon>
    </lineage>
</organism>
<dbReference type="Proteomes" id="UP001064782">
    <property type="component" value="Unassembled WGS sequence"/>
</dbReference>
<name>A0A9P3Q6H8_9MYCO</name>
<dbReference type="SUPFAM" id="SSF140459">
    <property type="entry name" value="PE/PPE dimer-like"/>
    <property type="match status" value="1"/>
</dbReference>
<dbReference type="Pfam" id="PF00934">
    <property type="entry name" value="PE"/>
    <property type="match status" value="1"/>
</dbReference>
<evidence type="ECO:0000259" key="1">
    <source>
        <dbReference type="Pfam" id="PF00934"/>
    </source>
</evidence>
<reference evidence="3" key="1">
    <citation type="submission" date="2022-08" db="EMBL/GenBank/DDBJ databases">
        <title>Mycobacterium kiyosense sp. nov., scotochromogenic slow-glowing species isolated from respiratory specimens.</title>
        <authorList>
            <person name="Fukano H."/>
            <person name="Kazumi Y."/>
            <person name="Sakagami N."/>
            <person name="Ato M."/>
            <person name="Mitarai S."/>
            <person name="Hoshino Y."/>
        </authorList>
    </citation>
    <scope>NUCLEOTIDE SEQUENCE</scope>
    <source>
        <strain evidence="3">1413</strain>
        <strain evidence="2">SRL2020-028</strain>
    </source>
</reference>
<dbReference type="GeneID" id="83628639"/>
<evidence type="ECO:0000313" key="3">
    <source>
        <dbReference type="EMBL" id="GLD30536.1"/>
    </source>
</evidence>
<protein>
    <recommendedName>
        <fullName evidence="1">PE domain-containing protein</fullName>
    </recommendedName>
</protein>
<gene>
    <name evidence="3" type="ORF">Mkiyose1413_24190</name>
    <name evidence="2" type="ORF">SRL2020028_40190</name>
</gene>
<evidence type="ECO:0000313" key="4">
    <source>
        <dbReference type="Proteomes" id="UP001064782"/>
    </source>
</evidence>
<proteinExistence type="predicted"/>
<accession>A0A9P3Q6H8</accession>
<comment type="caution">
    <text evidence="3">The sequence shown here is derived from an EMBL/GenBank/DDBJ whole genome shotgun (WGS) entry which is preliminary data.</text>
</comment>
<dbReference type="RefSeq" id="WP_236979985.1">
    <property type="nucleotide sequence ID" value="NZ_BRXE01000060.1"/>
</dbReference>
<feature type="domain" description="PE" evidence="1">
    <location>
        <begin position="4"/>
        <end position="92"/>
    </location>
</feature>